<name>T0Z649_9ZZZZ</name>
<dbReference type="AlphaFoldDB" id="T0Z649"/>
<keyword evidence="2" id="KW-0456">Lyase</keyword>
<dbReference type="PANTHER" id="PTHR42696:SF2">
    <property type="entry name" value="ASPARTATE AMMONIA-LYASE"/>
    <property type="match status" value="1"/>
</dbReference>
<sequence>FAKSCVDGLTAQPARLERYLLESTALATVLTPRFGYLKVAELLHESQRTGTPVKRLLVESKLLTEAEVEELLGARALARLAEPVP</sequence>
<dbReference type="GO" id="GO:0016829">
    <property type="term" value="F:lyase activity"/>
    <property type="evidence" value="ECO:0007669"/>
    <property type="project" value="UniProtKB-KW"/>
</dbReference>
<dbReference type="InterPro" id="IPR051546">
    <property type="entry name" value="Aspartate_Ammonia-Lyase"/>
</dbReference>
<dbReference type="Pfam" id="PF10415">
    <property type="entry name" value="FumaraseC_C"/>
    <property type="match status" value="1"/>
</dbReference>
<dbReference type="SUPFAM" id="SSF48557">
    <property type="entry name" value="L-aspartase-like"/>
    <property type="match status" value="1"/>
</dbReference>
<dbReference type="InterPro" id="IPR018951">
    <property type="entry name" value="Fumarase_C_C"/>
</dbReference>
<feature type="domain" description="Fumarase C C-terminal" evidence="1">
    <location>
        <begin position="26"/>
        <end position="77"/>
    </location>
</feature>
<evidence type="ECO:0000259" key="1">
    <source>
        <dbReference type="Pfam" id="PF10415"/>
    </source>
</evidence>
<feature type="non-terminal residue" evidence="2">
    <location>
        <position position="1"/>
    </location>
</feature>
<reference evidence="2" key="2">
    <citation type="journal article" date="2014" name="ISME J.">
        <title>Microbial stratification in low pH oxic and suboxic macroscopic growths along an acid mine drainage.</title>
        <authorList>
            <person name="Mendez-Garcia C."/>
            <person name="Mesa V."/>
            <person name="Sprenger R.R."/>
            <person name="Richter M."/>
            <person name="Diez M.S."/>
            <person name="Solano J."/>
            <person name="Bargiela R."/>
            <person name="Golyshina O.V."/>
            <person name="Manteca A."/>
            <person name="Ramos J.L."/>
            <person name="Gallego J.R."/>
            <person name="Llorente I."/>
            <person name="Martins Dos Santos V.A."/>
            <person name="Jensen O.N."/>
            <person name="Pelaez A.I."/>
            <person name="Sanchez J."/>
            <person name="Ferrer M."/>
        </authorList>
    </citation>
    <scope>NUCLEOTIDE SEQUENCE</scope>
</reference>
<protein>
    <submittedName>
        <fullName evidence="2">Protein containing Fumarase C</fullName>
        <ecNumber evidence="2">4.-.-.-</ecNumber>
    </submittedName>
</protein>
<dbReference type="InterPro" id="IPR008948">
    <property type="entry name" value="L-Aspartase-like"/>
</dbReference>
<dbReference type="Gene3D" id="1.10.40.30">
    <property type="entry name" value="Fumarase/aspartase (C-terminal domain)"/>
    <property type="match status" value="1"/>
</dbReference>
<organism evidence="2">
    <name type="scientific">mine drainage metagenome</name>
    <dbReference type="NCBI Taxonomy" id="410659"/>
    <lineage>
        <taxon>unclassified sequences</taxon>
        <taxon>metagenomes</taxon>
        <taxon>ecological metagenomes</taxon>
    </lineage>
</organism>
<accession>T0Z649</accession>
<evidence type="ECO:0000313" key="2">
    <source>
        <dbReference type="EMBL" id="EQD39607.1"/>
    </source>
</evidence>
<reference evidence="2" key="1">
    <citation type="submission" date="2013-08" db="EMBL/GenBank/DDBJ databases">
        <authorList>
            <person name="Mendez C."/>
            <person name="Richter M."/>
            <person name="Ferrer M."/>
            <person name="Sanchez J."/>
        </authorList>
    </citation>
    <scope>NUCLEOTIDE SEQUENCE</scope>
</reference>
<dbReference type="EMBL" id="AUZY01010163">
    <property type="protein sequence ID" value="EQD39607.1"/>
    <property type="molecule type" value="Genomic_DNA"/>
</dbReference>
<dbReference type="EC" id="4.-.-.-" evidence="2"/>
<dbReference type="PANTHER" id="PTHR42696">
    <property type="entry name" value="ASPARTATE AMMONIA-LYASE"/>
    <property type="match status" value="1"/>
</dbReference>
<comment type="caution">
    <text evidence="2">The sequence shown here is derived from an EMBL/GenBank/DDBJ whole genome shotgun (WGS) entry which is preliminary data.</text>
</comment>
<dbReference type="GO" id="GO:0006099">
    <property type="term" value="P:tricarboxylic acid cycle"/>
    <property type="evidence" value="ECO:0007669"/>
    <property type="project" value="InterPro"/>
</dbReference>
<proteinExistence type="predicted"/>
<gene>
    <name evidence="2" type="ORF">B1B_15286</name>
</gene>